<accession>R4XJD2</accession>
<feature type="compositionally biased region" description="Polar residues" evidence="3">
    <location>
        <begin position="448"/>
        <end position="467"/>
    </location>
</feature>
<dbReference type="SUPFAM" id="SSF50978">
    <property type="entry name" value="WD40 repeat-like"/>
    <property type="match status" value="1"/>
</dbReference>
<evidence type="ECO:0000313" key="6">
    <source>
        <dbReference type="Proteomes" id="UP000013776"/>
    </source>
</evidence>
<protein>
    <submittedName>
        <fullName evidence="5">Actin-binding protein</fullName>
    </submittedName>
</protein>
<feature type="compositionally biased region" description="Polar residues" evidence="3">
    <location>
        <begin position="429"/>
        <end position="441"/>
    </location>
</feature>
<name>R4XJD2_TAPDE</name>
<organism evidence="5 6">
    <name type="scientific">Taphrina deformans (strain PYCC 5710 / ATCC 11124 / CBS 356.35 / IMI 108563 / JCM 9778 / NBRC 8474)</name>
    <name type="common">Peach leaf curl fungus</name>
    <name type="synonym">Lalaria deformans</name>
    <dbReference type="NCBI Taxonomy" id="1097556"/>
    <lineage>
        <taxon>Eukaryota</taxon>
        <taxon>Fungi</taxon>
        <taxon>Dikarya</taxon>
        <taxon>Ascomycota</taxon>
        <taxon>Taphrinomycotina</taxon>
        <taxon>Taphrinomycetes</taxon>
        <taxon>Taphrinales</taxon>
        <taxon>Taphrinaceae</taxon>
        <taxon>Taphrina</taxon>
    </lineage>
</organism>
<evidence type="ECO:0000313" key="5">
    <source>
        <dbReference type="EMBL" id="CCG83465.1"/>
    </source>
</evidence>
<feature type="compositionally biased region" description="Basic and acidic residues" evidence="3">
    <location>
        <begin position="659"/>
        <end position="676"/>
    </location>
</feature>
<dbReference type="OrthoDB" id="1850764at2759"/>
<feature type="compositionally biased region" description="Basic and acidic residues" evidence="3">
    <location>
        <begin position="468"/>
        <end position="479"/>
    </location>
</feature>
<dbReference type="InterPro" id="IPR015505">
    <property type="entry name" value="Coronin"/>
</dbReference>
<feature type="region of interest" description="Disordered" evidence="3">
    <location>
        <begin position="1259"/>
        <end position="1323"/>
    </location>
</feature>
<feature type="compositionally biased region" description="Low complexity" evidence="3">
    <location>
        <begin position="1259"/>
        <end position="1273"/>
    </location>
</feature>
<dbReference type="Gene3D" id="2.130.10.10">
    <property type="entry name" value="YVTN repeat-like/Quinoprotein amine dehydrogenase"/>
    <property type="match status" value="2"/>
</dbReference>
<dbReference type="Pfam" id="PF08953">
    <property type="entry name" value="DUF1899"/>
    <property type="match status" value="1"/>
</dbReference>
<dbReference type="InterPro" id="IPR001680">
    <property type="entry name" value="WD40_rpt"/>
</dbReference>
<feature type="compositionally biased region" description="Basic and acidic residues" evidence="3">
    <location>
        <begin position="761"/>
        <end position="771"/>
    </location>
</feature>
<feature type="compositionally biased region" description="Basic and acidic residues" evidence="3">
    <location>
        <begin position="592"/>
        <end position="604"/>
    </location>
</feature>
<keyword evidence="6" id="KW-1185">Reference proteome</keyword>
<dbReference type="InterPro" id="IPR036322">
    <property type="entry name" value="WD40_repeat_dom_sf"/>
</dbReference>
<feature type="domain" description="DUF1899" evidence="4">
    <location>
        <begin position="871"/>
        <end position="931"/>
    </location>
</feature>
<feature type="compositionally biased region" description="Basic and acidic residues" evidence="3">
    <location>
        <begin position="728"/>
        <end position="744"/>
    </location>
</feature>
<gene>
    <name evidence="5" type="ORF">TAPDE_003691</name>
</gene>
<dbReference type="VEuPathDB" id="FungiDB:TAPDE_003691"/>
<evidence type="ECO:0000256" key="2">
    <source>
        <dbReference type="ARBA" id="ARBA00022737"/>
    </source>
</evidence>
<feature type="compositionally biased region" description="Low complexity" evidence="3">
    <location>
        <begin position="685"/>
        <end position="700"/>
    </location>
</feature>
<evidence type="ECO:0000256" key="1">
    <source>
        <dbReference type="ARBA" id="ARBA00022574"/>
    </source>
</evidence>
<evidence type="ECO:0000259" key="4">
    <source>
        <dbReference type="SMART" id="SM01166"/>
    </source>
</evidence>
<dbReference type="SMART" id="SM01167">
    <property type="entry name" value="DUF1900"/>
    <property type="match status" value="2"/>
</dbReference>
<dbReference type="PANTHER" id="PTHR10856">
    <property type="entry name" value="CORONIN"/>
    <property type="match status" value="1"/>
</dbReference>
<feature type="compositionally biased region" description="Polar residues" evidence="3">
    <location>
        <begin position="635"/>
        <end position="657"/>
    </location>
</feature>
<dbReference type="eggNOG" id="KOG1445">
    <property type="taxonomic scope" value="Eukaryota"/>
</dbReference>
<dbReference type="Proteomes" id="UP000013776">
    <property type="component" value="Unassembled WGS sequence"/>
</dbReference>
<dbReference type="InterPro" id="IPR015048">
    <property type="entry name" value="DUF1899"/>
</dbReference>
<dbReference type="InterPro" id="IPR015943">
    <property type="entry name" value="WD40/YVTN_repeat-like_dom_sf"/>
</dbReference>
<keyword evidence="1" id="KW-0853">WD repeat</keyword>
<feature type="region of interest" description="Disordered" evidence="3">
    <location>
        <begin position="396"/>
        <end position="886"/>
    </location>
</feature>
<dbReference type="SMART" id="SM00320">
    <property type="entry name" value="WD40"/>
    <property type="match status" value="5"/>
</dbReference>
<evidence type="ECO:0000256" key="3">
    <source>
        <dbReference type="SAM" id="MobiDB-lite"/>
    </source>
</evidence>
<proteinExistence type="predicted"/>
<comment type="caution">
    <text evidence="5">The sequence shown here is derived from an EMBL/GenBank/DDBJ whole genome shotgun (WGS) entry which is preliminary data.</text>
</comment>
<feature type="compositionally biased region" description="Basic and acidic residues" evidence="3">
    <location>
        <begin position="490"/>
        <end position="502"/>
    </location>
</feature>
<dbReference type="SUPFAM" id="SSF117289">
    <property type="entry name" value="Nucleoporin domain"/>
    <property type="match status" value="1"/>
</dbReference>
<feature type="compositionally biased region" description="Basic and acidic residues" evidence="3">
    <location>
        <begin position="809"/>
        <end position="821"/>
    </location>
</feature>
<keyword evidence="2" id="KW-0677">Repeat</keyword>
<feature type="compositionally biased region" description="Basic and acidic residues" evidence="3">
    <location>
        <begin position="788"/>
        <end position="800"/>
    </location>
</feature>
<feature type="compositionally biased region" description="Basic and acidic residues" evidence="3">
    <location>
        <begin position="701"/>
        <end position="712"/>
    </location>
</feature>
<feature type="compositionally biased region" description="Polar residues" evidence="3">
    <location>
        <begin position="849"/>
        <end position="865"/>
    </location>
</feature>
<feature type="compositionally biased region" description="Basic and acidic residues" evidence="3">
    <location>
        <begin position="616"/>
        <end position="628"/>
    </location>
</feature>
<sequence length="1323" mass="145196">MNFRQPPSKFKNQILTAQKRDQFHSELDLTKEAIGNDSTRTVQANADTIVFSCGNSGVGFVPFKQPGKFGFQHRKINCGHVSDIHLSPFVYDRLLAVSCTDQSVRIYRTPNAEHEEEEEVPQVLHEFRASSGTAVTPVLVSWNPQVSGVLAVGSGTKLDVFSLSSGSVEVTIDVPSPVITMDWSQDGARIDVISKDAILRVFDVRQSSLAHEVKLTGTKHVLKALADKQWVVSSLSRMRERELNLYSFSDPSKPLKTWNFGTASTPLIPIPDTVRKIVYLLDKSGGTLRWIEMFSPYNEGAAGTSVDQSSNGCLIHPFGLQIMEGEINRVLLADTKGNTVPIKITIGRKSYVEFHDDIFTPTVVESSISDTEWFSGADSFAKVAIVNPSLLAAASRGESLTKDAVVPKQSKTTSTTPQPEPKAADDKSQQLSETSTQPSAKTSDKRPTSSGQTEKQVAPNASITLSAREQRKWDKEEAQAAKQSPQATREVFKEELGSRRAEYGAPSPSKQSATEASIKPDTPQEEEQLTSATSLRGGEYHSESDDGMIGKGAAPILSNEEALENIRSRRVTPAIEAQEKATEIQAPQPQREVYREDLSARRSEYGAPSTPISSREVFKEDLSARRAEYGATPLSAKTSESVTKQNTAPSPSLTQANDAPKEREVYREDLGARRAEYGASRLGNTTTTASPKPAASSLSAREQRKWDKEESKAGSASPVPGNVARTTTAEREVYREDLTARRAEYGAVTPKLSEPSTAYKEITRALGKAEPKALPQASTETVPYRQAEPAEKEAPSREELENVYAPPIEETKLSEKKKDVPVDEPTAIVEKQEETVQKSPEPVQKSDVKQSSTPRKQFTSSSQADSESRDYTRKYLQGKPQHPRNSYTSLVGLNASLPNTARLIDATPKYIAIPLAGPGGRIAVIQYEQSGRLPPLLLGVAGGAQVVDYQLDRFNHNRLVSAHIDNCVRVWTIPKELSELEADVDRPDRVLKGMDRILAISMHEHAENLLMVTSATKIHLFNIDDGEELHSFSARGVANTCWSLDGTKIAIGKSDKSITIIEAGTGRELQSFPSAHSSTRPFRLQFVGKDRLITAGFGRGSTRQLALYDVESGKDLQVHDMDISPSPFALPHFDEMTSVLYLVPRGSSNILPFHMRKDSFTPLTSYSAADPIMGTVFFAPQILDIREIEVARCLRLSTNEITVVGFHIPRPAGDFFHDDIYPQETRDMYDSPLGAKDWLAGNTSGAYKKVNLNPQNLKSASASGVGSVGRKSATFGTPRAPARGNEPQEKKVSELEQMFNRAKSLQVDDEPEGVNKNKNTQWD</sequence>
<dbReference type="Pfam" id="PF16300">
    <property type="entry name" value="WD40_4"/>
    <property type="match status" value="2"/>
</dbReference>
<dbReference type="EMBL" id="CAHR02000150">
    <property type="protein sequence ID" value="CCG83465.1"/>
    <property type="molecule type" value="Genomic_DNA"/>
</dbReference>
<reference evidence="5 6" key="1">
    <citation type="journal article" date="2013" name="MBio">
        <title>Genome sequencing of the plant pathogen Taphrina deformans, the causal agent of peach leaf curl.</title>
        <authorList>
            <person name="Cisse O.H."/>
            <person name="Almeida J.M.G.C.F."/>
            <person name="Fonseca A."/>
            <person name="Kumar A.A."/>
            <person name="Salojaervi J."/>
            <person name="Overmyer K."/>
            <person name="Hauser P.M."/>
            <person name="Pagni M."/>
        </authorList>
    </citation>
    <scope>NUCLEOTIDE SEQUENCE [LARGE SCALE GENOMIC DNA]</scope>
    <source>
        <strain evidence="6">PYCC 5710 / ATCC 11124 / CBS 356.35 / IMI 108563 / JCM 9778 / NBRC 8474</strain>
    </source>
</reference>
<dbReference type="SMART" id="SM01166">
    <property type="entry name" value="DUF1899"/>
    <property type="match status" value="1"/>
</dbReference>